<proteinExistence type="inferred from homology"/>
<feature type="domain" description="PIN" evidence="7">
    <location>
        <begin position="2"/>
        <end position="133"/>
    </location>
</feature>
<evidence type="ECO:0000256" key="3">
    <source>
        <dbReference type="ARBA" id="ARBA00022723"/>
    </source>
</evidence>
<dbReference type="HAMAP" id="MF_00265">
    <property type="entry name" value="VapC_Nob1"/>
    <property type="match status" value="1"/>
</dbReference>
<evidence type="ECO:0000259" key="7">
    <source>
        <dbReference type="Pfam" id="PF01850"/>
    </source>
</evidence>
<feature type="binding site" evidence="6">
    <location>
        <position position="5"/>
    </location>
    <ligand>
        <name>Mg(2+)</name>
        <dbReference type="ChEBI" id="CHEBI:18420"/>
    </ligand>
</feature>
<dbReference type="RefSeq" id="WP_232652804.1">
    <property type="nucleotide sequence ID" value="NZ_JAJSBI010000022.1"/>
</dbReference>
<dbReference type="InterPro" id="IPR029060">
    <property type="entry name" value="PIN-like_dom_sf"/>
</dbReference>
<keyword evidence="6" id="KW-0800">Toxin</keyword>
<dbReference type="GO" id="GO:0045926">
    <property type="term" value="P:negative regulation of growth"/>
    <property type="evidence" value="ECO:0007669"/>
    <property type="project" value="UniProtKB-ARBA"/>
</dbReference>
<dbReference type="GO" id="GO:0004540">
    <property type="term" value="F:RNA nuclease activity"/>
    <property type="evidence" value="ECO:0007669"/>
    <property type="project" value="InterPro"/>
</dbReference>
<dbReference type="InterPro" id="IPR002716">
    <property type="entry name" value="PIN_dom"/>
</dbReference>
<evidence type="ECO:0000256" key="1">
    <source>
        <dbReference type="ARBA" id="ARBA00022649"/>
    </source>
</evidence>
<dbReference type="Pfam" id="PF01850">
    <property type="entry name" value="PIN"/>
    <property type="match status" value="1"/>
</dbReference>
<comment type="similarity">
    <text evidence="6">Belongs to the PINc/VapC protein family.</text>
</comment>
<evidence type="ECO:0000256" key="6">
    <source>
        <dbReference type="HAMAP-Rule" id="MF_00265"/>
    </source>
</evidence>
<protein>
    <recommendedName>
        <fullName evidence="6">Ribonuclease VapC</fullName>
        <shortName evidence="6">RNase VapC</shortName>
        <ecNumber evidence="6">3.1.-.-</ecNumber>
    </recommendedName>
    <alternativeName>
        <fullName evidence="6">Toxin VapC</fullName>
    </alternativeName>
</protein>
<sequence>MIICDVNVLVYAFREDAKDHDRYHAWLIERLRGDEPVGYNGVIDSGFLRIVTHQRIYQPPSEPERALEFLRDMRSAPVATLAQEGPRHWEIFERLCLKAGARGNLVPDAYFAALATEHGATLYSADRGFARFPGLRWQHPLEDTD</sequence>
<dbReference type="InterPro" id="IPR006226">
    <property type="entry name" value="Mtu_PIN"/>
</dbReference>
<evidence type="ECO:0000256" key="4">
    <source>
        <dbReference type="ARBA" id="ARBA00022801"/>
    </source>
</evidence>
<keyword evidence="9" id="KW-1185">Reference proteome</keyword>
<comment type="cofactor">
    <cofactor evidence="6">
        <name>Mg(2+)</name>
        <dbReference type="ChEBI" id="CHEBI:18420"/>
    </cofactor>
</comment>
<dbReference type="SUPFAM" id="SSF88723">
    <property type="entry name" value="PIN domain-like"/>
    <property type="match status" value="1"/>
</dbReference>
<dbReference type="Gene3D" id="3.40.50.1010">
    <property type="entry name" value="5'-nuclease"/>
    <property type="match status" value="1"/>
</dbReference>
<evidence type="ECO:0000256" key="5">
    <source>
        <dbReference type="ARBA" id="ARBA00022842"/>
    </source>
</evidence>
<dbReference type="NCBIfam" id="TIGR00028">
    <property type="entry name" value="Mtu_PIN_fam"/>
    <property type="match status" value="1"/>
</dbReference>
<evidence type="ECO:0000256" key="2">
    <source>
        <dbReference type="ARBA" id="ARBA00022722"/>
    </source>
</evidence>
<dbReference type="AlphaFoldDB" id="A0A9Q3Z7U4"/>
<keyword evidence="1 6" id="KW-1277">Toxin-antitoxin system</keyword>
<dbReference type="GO" id="GO:0090729">
    <property type="term" value="F:toxin activity"/>
    <property type="evidence" value="ECO:0007669"/>
    <property type="project" value="UniProtKB-KW"/>
</dbReference>
<dbReference type="CDD" id="cd18678">
    <property type="entry name" value="PIN_MtVapC25_VapC33-like"/>
    <property type="match status" value="1"/>
</dbReference>
<dbReference type="InterPro" id="IPR022907">
    <property type="entry name" value="VapC_family"/>
</dbReference>
<keyword evidence="3 6" id="KW-0479">Metal-binding</keyword>
<keyword evidence="2 6" id="KW-0540">Nuclease</keyword>
<keyword evidence="5 6" id="KW-0460">Magnesium</keyword>
<comment type="caution">
    <text evidence="8">The sequence shown here is derived from an EMBL/GenBank/DDBJ whole genome shotgun (WGS) entry which is preliminary data.</text>
</comment>
<gene>
    <name evidence="6" type="primary">vapC</name>
    <name evidence="8" type="ORF">LJ657_34280</name>
</gene>
<comment type="function">
    <text evidence="6">Toxic component of a toxin-antitoxin (TA) system. An RNase.</text>
</comment>
<keyword evidence="4 6" id="KW-0378">Hydrolase</keyword>
<dbReference type="EC" id="3.1.-.-" evidence="6"/>
<dbReference type="GO" id="GO:0016788">
    <property type="term" value="F:hydrolase activity, acting on ester bonds"/>
    <property type="evidence" value="ECO:0007669"/>
    <property type="project" value="InterPro"/>
</dbReference>
<accession>A0A9Q3Z7U4</accession>
<feature type="binding site" evidence="6">
    <location>
        <position position="108"/>
    </location>
    <ligand>
        <name>Mg(2+)</name>
        <dbReference type="ChEBI" id="CHEBI:18420"/>
    </ligand>
</feature>
<evidence type="ECO:0000313" key="8">
    <source>
        <dbReference type="EMBL" id="MCD9878591.1"/>
    </source>
</evidence>
<organism evidence="8 9">
    <name type="scientific">Streptomyces guryensis</name>
    <dbReference type="NCBI Taxonomy" id="2886947"/>
    <lineage>
        <taxon>Bacteria</taxon>
        <taxon>Bacillati</taxon>
        <taxon>Actinomycetota</taxon>
        <taxon>Actinomycetes</taxon>
        <taxon>Kitasatosporales</taxon>
        <taxon>Streptomycetaceae</taxon>
        <taxon>Streptomyces</taxon>
    </lineage>
</organism>
<dbReference type="EMBL" id="JAJSBI010000022">
    <property type="protein sequence ID" value="MCD9878591.1"/>
    <property type="molecule type" value="Genomic_DNA"/>
</dbReference>
<dbReference type="Proteomes" id="UP001108029">
    <property type="component" value="Unassembled WGS sequence"/>
</dbReference>
<dbReference type="GO" id="GO:0000287">
    <property type="term" value="F:magnesium ion binding"/>
    <property type="evidence" value="ECO:0007669"/>
    <property type="project" value="UniProtKB-UniRule"/>
</dbReference>
<name>A0A9Q3Z7U4_9ACTN</name>
<evidence type="ECO:0000313" key="9">
    <source>
        <dbReference type="Proteomes" id="UP001108029"/>
    </source>
</evidence>
<reference evidence="8" key="1">
    <citation type="submission" date="2021-12" db="EMBL/GenBank/DDBJ databases">
        <authorList>
            <person name="Lee J.-H."/>
            <person name="Kim S.-B."/>
        </authorList>
    </citation>
    <scope>NUCLEOTIDE SEQUENCE</scope>
    <source>
        <strain evidence="8">NR30</strain>
    </source>
</reference>